<evidence type="ECO:0000313" key="3">
    <source>
        <dbReference type="Proteomes" id="UP001219568"/>
    </source>
</evidence>
<evidence type="ECO:0000256" key="1">
    <source>
        <dbReference type="SAM" id="Phobius"/>
    </source>
</evidence>
<name>A0AAD6IBS2_PENCN</name>
<reference evidence="2" key="2">
    <citation type="submission" date="2023-01" db="EMBL/GenBank/DDBJ databases">
        <authorList>
            <person name="Petersen C."/>
        </authorList>
    </citation>
    <scope>NUCLEOTIDE SEQUENCE</scope>
    <source>
        <strain evidence="2">IBT 15450</strain>
    </source>
</reference>
<dbReference type="EMBL" id="JAQJZL010000005">
    <property type="protein sequence ID" value="KAJ6041629.1"/>
    <property type="molecule type" value="Genomic_DNA"/>
</dbReference>
<comment type="caution">
    <text evidence="2">The sequence shown here is derived from an EMBL/GenBank/DDBJ whole genome shotgun (WGS) entry which is preliminary data.</text>
</comment>
<reference evidence="2" key="1">
    <citation type="journal article" date="2023" name="IMA Fungus">
        <title>Comparative genomic study of the Penicillium genus elucidates a diverse pangenome and 15 lateral gene transfer events.</title>
        <authorList>
            <person name="Petersen C."/>
            <person name="Sorensen T."/>
            <person name="Nielsen M.R."/>
            <person name="Sondergaard T.E."/>
            <person name="Sorensen J.L."/>
            <person name="Fitzpatrick D.A."/>
            <person name="Frisvad J.C."/>
            <person name="Nielsen K.L."/>
        </authorList>
    </citation>
    <scope>NUCLEOTIDE SEQUENCE</scope>
    <source>
        <strain evidence="2">IBT 15450</strain>
    </source>
</reference>
<keyword evidence="1" id="KW-0812">Transmembrane</keyword>
<feature type="transmembrane region" description="Helical" evidence="1">
    <location>
        <begin position="83"/>
        <end position="108"/>
    </location>
</feature>
<gene>
    <name evidence="2" type="ORF">N7460_007019</name>
</gene>
<dbReference type="AlphaFoldDB" id="A0AAD6IBS2"/>
<organism evidence="2 3">
    <name type="scientific">Penicillium canescens</name>
    <dbReference type="NCBI Taxonomy" id="5083"/>
    <lineage>
        <taxon>Eukaryota</taxon>
        <taxon>Fungi</taxon>
        <taxon>Dikarya</taxon>
        <taxon>Ascomycota</taxon>
        <taxon>Pezizomycotina</taxon>
        <taxon>Eurotiomycetes</taxon>
        <taxon>Eurotiomycetidae</taxon>
        <taxon>Eurotiales</taxon>
        <taxon>Aspergillaceae</taxon>
        <taxon>Penicillium</taxon>
    </lineage>
</organism>
<keyword evidence="3" id="KW-1185">Reference proteome</keyword>
<protein>
    <submittedName>
        <fullName evidence="2">Uncharacterized protein</fullName>
    </submittedName>
</protein>
<keyword evidence="1" id="KW-0472">Membrane</keyword>
<keyword evidence="1" id="KW-1133">Transmembrane helix</keyword>
<sequence>MGTSFAFAILEWLDLSAYATTGWSAISRCTLGTPTSATTTRPPPDILTFVLSTTCWKILVSVTALVLPWLYTRRGFVSRKLNTILGVSIFVLYFVTSIFWLACFAGVVAELGGGSWLDIVPIPRALYSNPPRRMRCDGFGLDRLLVHEGGSSGPLVAAGLDCPSPCQ</sequence>
<evidence type="ECO:0000313" key="2">
    <source>
        <dbReference type="EMBL" id="KAJ6041629.1"/>
    </source>
</evidence>
<accession>A0AAD6IBS2</accession>
<dbReference type="Proteomes" id="UP001219568">
    <property type="component" value="Unassembled WGS sequence"/>
</dbReference>
<feature type="transmembrane region" description="Helical" evidence="1">
    <location>
        <begin position="46"/>
        <end position="71"/>
    </location>
</feature>
<proteinExistence type="predicted"/>